<evidence type="ECO:0000256" key="1">
    <source>
        <dbReference type="ARBA" id="ARBA00007435"/>
    </source>
</evidence>
<dbReference type="InParanoid" id="M7Y6N5"/>
<evidence type="ECO:0000259" key="2">
    <source>
        <dbReference type="PROSITE" id="PS50164"/>
    </source>
</evidence>
<proteinExistence type="inferred from homology"/>
<comment type="caution">
    <text evidence="3">The sequence shown here is derived from an EMBL/GenBank/DDBJ whole genome shotgun (WGS) entry which is preliminary data.</text>
</comment>
<dbReference type="PANTHER" id="PTHR34477:SF5">
    <property type="entry name" value="BSL5627 PROTEIN"/>
    <property type="match status" value="1"/>
</dbReference>
<dbReference type="Proteomes" id="UP000010953">
    <property type="component" value="Unassembled WGS sequence"/>
</dbReference>
<dbReference type="Gene3D" id="3.40.1440.10">
    <property type="entry name" value="GIY-YIG endonuclease"/>
    <property type="match status" value="1"/>
</dbReference>
<organism evidence="3 4">
    <name type="scientific">Mariniradius saccharolyticus AK6</name>
    <dbReference type="NCBI Taxonomy" id="1239962"/>
    <lineage>
        <taxon>Bacteria</taxon>
        <taxon>Pseudomonadati</taxon>
        <taxon>Bacteroidota</taxon>
        <taxon>Cytophagia</taxon>
        <taxon>Cytophagales</taxon>
        <taxon>Cyclobacteriaceae</taxon>
        <taxon>Mariniradius</taxon>
    </lineage>
</organism>
<keyword evidence="4" id="KW-1185">Reference proteome</keyword>
<sequence length="100" mass="12187">MRKHEYFVYILTNFNRTVIYVGVTNSLSRRIAEHHEQINPDGFTAKYQCKYLVYYEIHQYIRNALAREKEIKSWRREKKNQLIEEFNPGWNFLNNDVLGD</sequence>
<reference evidence="3" key="1">
    <citation type="submission" date="2013-01" db="EMBL/GenBank/DDBJ databases">
        <title>Genome assembly of Mariniradius saccharolyticus AK6.</title>
        <authorList>
            <person name="Vaidya B."/>
            <person name="Khatri I."/>
            <person name="Tanuku N.R.S."/>
            <person name="Subramanian S."/>
            <person name="Pinnaka A."/>
        </authorList>
    </citation>
    <scope>NUCLEOTIDE SEQUENCE [LARGE SCALE GENOMIC DNA]</scope>
    <source>
        <strain evidence="3">AK6</strain>
    </source>
</reference>
<dbReference type="SUPFAM" id="SSF82771">
    <property type="entry name" value="GIY-YIG endonuclease"/>
    <property type="match status" value="1"/>
</dbReference>
<gene>
    <name evidence="3" type="ORF">C943_00888</name>
</gene>
<dbReference type="RefSeq" id="WP_008628202.1">
    <property type="nucleotide sequence ID" value="NZ_AMZY02000011.1"/>
</dbReference>
<evidence type="ECO:0000313" key="4">
    <source>
        <dbReference type="Proteomes" id="UP000010953"/>
    </source>
</evidence>
<dbReference type="OrthoDB" id="1495241at2"/>
<feature type="domain" description="GIY-YIG" evidence="2">
    <location>
        <begin position="4"/>
        <end position="81"/>
    </location>
</feature>
<dbReference type="InterPro" id="IPR050190">
    <property type="entry name" value="UPF0213_domain"/>
</dbReference>
<dbReference type="InterPro" id="IPR000305">
    <property type="entry name" value="GIY-YIG_endonuc"/>
</dbReference>
<dbReference type="PROSITE" id="PS50164">
    <property type="entry name" value="GIY_YIG"/>
    <property type="match status" value="1"/>
</dbReference>
<name>M7Y6N5_9BACT</name>
<comment type="similarity">
    <text evidence="1">Belongs to the UPF0213 family.</text>
</comment>
<accession>M7Y6N5</accession>
<dbReference type="InterPro" id="IPR035901">
    <property type="entry name" value="GIY-YIG_endonuc_sf"/>
</dbReference>
<protein>
    <submittedName>
        <fullName evidence="3">Excinuclease ABC subunit C</fullName>
    </submittedName>
</protein>
<evidence type="ECO:0000313" key="3">
    <source>
        <dbReference type="EMBL" id="EMS32881.1"/>
    </source>
</evidence>
<dbReference type="PANTHER" id="PTHR34477">
    <property type="entry name" value="UPF0213 PROTEIN YHBQ"/>
    <property type="match status" value="1"/>
</dbReference>
<dbReference type="Pfam" id="PF01541">
    <property type="entry name" value="GIY-YIG"/>
    <property type="match status" value="1"/>
</dbReference>
<dbReference type="SMART" id="SM00465">
    <property type="entry name" value="GIYc"/>
    <property type="match status" value="1"/>
</dbReference>
<dbReference type="EMBL" id="AMZY02000011">
    <property type="protein sequence ID" value="EMS32881.1"/>
    <property type="molecule type" value="Genomic_DNA"/>
</dbReference>
<dbReference type="eggNOG" id="COG2827">
    <property type="taxonomic scope" value="Bacteria"/>
</dbReference>
<dbReference type="CDD" id="cd10448">
    <property type="entry name" value="GIY-YIG_unchar_3"/>
    <property type="match status" value="1"/>
</dbReference>
<dbReference type="AlphaFoldDB" id="M7Y6N5"/>